<dbReference type="InterPro" id="IPR004764">
    <property type="entry name" value="MdtF-like"/>
</dbReference>
<dbReference type="PANTHER" id="PTHR32063:SF72">
    <property type="entry name" value="MULTIDRUG EXPORT PROTEIN ACRF"/>
    <property type="match status" value="1"/>
</dbReference>
<comment type="similarity">
    <text evidence="2 9">Belongs to the resistance-nodulation-cell division (RND) (TC 2.A.6) family.</text>
</comment>
<feature type="transmembrane region" description="Helical" evidence="9">
    <location>
        <begin position="974"/>
        <end position="994"/>
    </location>
</feature>
<evidence type="ECO:0000313" key="10">
    <source>
        <dbReference type="EMBL" id="HAE9263730.1"/>
    </source>
</evidence>
<dbReference type="FunFam" id="3.30.70.1430:FF:000002">
    <property type="entry name" value="Efflux pump membrane transporter"/>
    <property type="match status" value="1"/>
</dbReference>
<feature type="transmembrane region" description="Helical" evidence="9">
    <location>
        <begin position="898"/>
        <end position="918"/>
    </location>
</feature>
<organism evidence="10">
    <name type="scientific">Salmonella enterica subsp. arizonae serovar 48:z4,z24:-</name>
    <dbReference type="NCBI Taxonomy" id="1967584"/>
    <lineage>
        <taxon>Bacteria</taxon>
        <taxon>Pseudomonadati</taxon>
        <taxon>Pseudomonadota</taxon>
        <taxon>Gammaproteobacteria</taxon>
        <taxon>Enterobacterales</taxon>
        <taxon>Enterobacteriaceae</taxon>
        <taxon>Salmonella</taxon>
    </lineage>
</organism>
<feature type="transmembrane region" description="Helical" evidence="9">
    <location>
        <begin position="874"/>
        <end position="891"/>
    </location>
</feature>
<keyword evidence="4" id="KW-1003">Cell membrane</keyword>
<name>A0A738XBQ1_SALER</name>
<keyword evidence="7 9" id="KW-1133">Transmembrane helix</keyword>
<dbReference type="SUPFAM" id="SSF82693">
    <property type="entry name" value="Multidrug efflux transporter AcrB pore domain, PN1, PN2, PC1 and PC2 subdomains"/>
    <property type="match status" value="4"/>
</dbReference>
<dbReference type="PRINTS" id="PR00702">
    <property type="entry name" value="ACRIFLAVINRP"/>
</dbReference>
<dbReference type="NCBIfam" id="TIGR00915">
    <property type="entry name" value="2A0602"/>
    <property type="match status" value="1"/>
</dbReference>
<dbReference type="Gene3D" id="1.20.1640.10">
    <property type="entry name" value="Multidrug efflux transporter AcrB transmembrane domain"/>
    <property type="match status" value="2"/>
</dbReference>
<dbReference type="GO" id="GO:0005886">
    <property type="term" value="C:plasma membrane"/>
    <property type="evidence" value="ECO:0007669"/>
    <property type="project" value="UniProtKB-SubCell"/>
</dbReference>
<dbReference type="FunFam" id="1.20.1640.10:FF:000001">
    <property type="entry name" value="Efflux pump membrane transporter"/>
    <property type="match status" value="1"/>
</dbReference>
<dbReference type="GO" id="GO:0042910">
    <property type="term" value="F:xenobiotic transmembrane transporter activity"/>
    <property type="evidence" value="ECO:0007669"/>
    <property type="project" value="TreeGrafter"/>
</dbReference>
<feature type="transmembrane region" description="Helical" evidence="9">
    <location>
        <begin position="470"/>
        <end position="497"/>
    </location>
</feature>
<sequence>MANFFIRRPIFAWVLAIILMMAGALAIMQLPVAQYPTIAPPAVSISATYPGADAQTVQDTVTQVIEQNMNGIDNLMYMSSTSDSAGSVTITLTFQSGTDPDIAQVQVQNKLQLATPLLPQEVQQQGISVEKSSSSFLMVAGFISDNPNTTQDDISDYVASNIKDSISRLNGVGDVQLFGAQYAMRIWLDANLLNKYQLTPVDVISQLKVQNDQIAAGQLGGTPALPGQQLNASIIAQTRLKDPQEFGKVTLRVNTNGSVVHLKDVARIELGGENYNVVARINGKPASGLGIKLATGANALDTATAIKAKLAELQPFFPQGMQVVYPYDTTPFVKISIHEVVKTLFEAIILVFLVMFLFLQNIRATLIPTIAVPVVLLGTFAILAAFGYSINTLTMFGMVLAIGLLVDDAIVVVENVERVMMEDNLSPREATEKSMSQIQGALVGIAMVLSAVFIPMAFFGGSTGAIYRQFSITIVSAMALSVLVALILTPALCATLLKPVSAEHHEKKSGFFGWFNAKFDHSVNHYTNSVSGIVRNTGRYLIIYLLIVVGMAVLFLRLPTSFLPEEDQGVFLTMIQLPSGATQERTQKVLDQVTHYYLNNEKANVESVFTVNGFSFSGQGQNSGMAFVSLKPWEERNGEENSVEAVIARATRAFSQIRDGLVFPFNMPAIVELGTATGFDFELMDQGGLGHDALTAARNQLMRMVAQHPDLLVRVRPNGLEDTPQFKLDVDQEKAQALGVSLSDINETISAALGGYYVNDFIDRGRVKKVYVQADAQFRMLPEDINNLYVRSANGEMVPFSTFSSARWIYGSPRLERYNGMPSMELLGEAVPGRSTGEAMALMENLASRLPNGIGYDWTGMSYQERLSGNQAPALYAISLIVVFLCLAALYESWSIPFSVMLVVPLGVVGALLAASLRGLNNDVYFQVGLLTTIGLSAKNAILIVEFAKDLMEKEGRGLIEATLEASRMRLRPILMTSLAFILGVMPLVISRGAGSGAQNAVGTGVMGGMLTATLLAIFFVPVFFVVVKRRFNRHHD</sequence>
<dbReference type="Gene3D" id="3.30.70.1320">
    <property type="entry name" value="Multidrug efflux transporter AcrB pore domain like"/>
    <property type="match status" value="1"/>
</dbReference>
<evidence type="ECO:0000256" key="9">
    <source>
        <dbReference type="RuleBase" id="RU364070"/>
    </source>
</evidence>
<dbReference type="PANTHER" id="PTHR32063">
    <property type="match status" value="1"/>
</dbReference>
<feature type="transmembrane region" description="Helical" evidence="9">
    <location>
        <begin position="366"/>
        <end position="390"/>
    </location>
</feature>
<dbReference type="FunFam" id="3.30.2090.10:FF:000001">
    <property type="entry name" value="Efflux pump membrane transporter"/>
    <property type="match status" value="1"/>
</dbReference>
<feature type="transmembrane region" description="Helical" evidence="9">
    <location>
        <begin position="396"/>
        <end position="416"/>
    </location>
</feature>
<dbReference type="GO" id="GO:0009636">
    <property type="term" value="P:response to toxic substance"/>
    <property type="evidence" value="ECO:0007669"/>
    <property type="project" value="UniProtKB-ARBA"/>
</dbReference>
<protein>
    <recommendedName>
        <fullName evidence="9">Efflux pump membrane transporter</fullName>
    </recommendedName>
</protein>
<dbReference type="Gene3D" id="3.30.70.1440">
    <property type="entry name" value="Multidrug efflux transporter AcrB pore domain"/>
    <property type="match status" value="1"/>
</dbReference>
<comment type="caution">
    <text evidence="10">The sequence shown here is derived from an EMBL/GenBank/DDBJ whole genome shotgun (WGS) entry which is preliminary data.</text>
</comment>
<proteinExistence type="inferred from homology"/>
<dbReference type="InterPro" id="IPR001036">
    <property type="entry name" value="Acrflvin-R"/>
</dbReference>
<feature type="transmembrane region" description="Helical" evidence="9">
    <location>
        <begin position="541"/>
        <end position="558"/>
    </location>
</feature>
<dbReference type="Pfam" id="PF00873">
    <property type="entry name" value="ACR_tran"/>
    <property type="match status" value="1"/>
</dbReference>
<keyword evidence="6 9" id="KW-0812">Transmembrane</keyword>
<accession>A0A738XBQ1</accession>
<reference evidence="10" key="2">
    <citation type="submission" date="2018-07" db="EMBL/GenBank/DDBJ databases">
        <authorList>
            <consortium name="NCBI Pathogen Detection Project"/>
        </authorList>
    </citation>
    <scope>NUCLEOTIDE SEQUENCE</scope>
    <source>
        <strain evidence="10">13-3002</strain>
    </source>
</reference>
<gene>
    <name evidence="10" type="ORF">G4Y52_003635</name>
</gene>
<dbReference type="EMBL" id="DAATNN010000024">
    <property type="protein sequence ID" value="HAE9263730.1"/>
    <property type="molecule type" value="Genomic_DNA"/>
</dbReference>
<dbReference type="SUPFAM" id="SSF82714">
    <property type="entry name" value="Multidrug efflux transporter AcrB TolC docking domain, DN and DC subdomains"/>
    <property type="match status" value="2"/>
</dbReference>
<keyword evidence="8 9" id="KW-0472">Membrane</keyword>
<dbReference type="Gene3D" id="3.30.70.1430">
    <property type="entry name" value="Multidrug efflux transporter AcrB pore domain"/>
    <property type="match status" value="2"/>
</dbReference>
<dbReference type="InterPro" id="IPR027463">
    <property type="entry name" value="AcrB_DN_DC_subdom"/>
</dbReference>
<dbReference type="NCBIfam" id="NF000282">
    <property type="entry name" value="RND_permease_1"/>
    <property type="match status" value="1"/>
</dbReference>
<dbReference type="GO" id="GO:0015562">
    <property type="term" value="F:efflux transmembrane transporter activity"/>
    <property type="evidence" value="ECO:0007669"/>
    <property type="project" value="InterPro"/>
</dbReference>
<dbReference type="FunFam" id="3.30.70.1430:FF:000001">
    <property type="entry name" value="Efflux pump membrane transporter"/>
    <property type="match status" value="1"/>
</dbReference>
<feature type="transmembrane region" description="Helical" evidence="9">
    <location>
        <begin position="437"/>
        <end position="458"/>
    </location>
</feature>
<dbReference type="SUPFAM" id="SSF82866">
    <property type="entry name" value="Multidrug efflux transporter AcrB transmembrane domain"/>
    <property type="match status" value="2"/>
</dbReference>
<evidence type="ECO:0000256" key="4">
    <source>
        <dbReference type="ARBA" id="ARBA00022475"/>
    </source>
</evidence>
<dbReference type="Gene3D" id="3.30.2090.10">
    <property type="entry name" value="Multidrug efflux transporter AcrB TolC docking domain, DN and DC subdomains"/>
    <property type="match status" value="2"/>
</dbReference>
<evidence type="ECO:0000256" key="2">
    <source>
        <dbReference type="ARBA" id="ARBA00010942"/>
    </source>
</evidence>
<evidence type="ECO:0000256" key="8">
    <source>
        <dbReference type="ARBA" id="ARBA00023136"/>
    </source>
</evidence>
<evidence type="ECO:0000256" key="3">
    <source>
        <dbReference type="ARBA" id="ARBA00022448"/>
    </source>
</evidence>
<keyword evidence="5 9" id="KW-0997">Cell inner membrane</keyword>
<comment type="subcellular location">
    <subcellularLocation>
        <location evidence="1 9">Cell inner membrane</location>
        <topology evidence="1 9">Multi-pass membrane protein</topology>
    </subcellularLocation>
</comment>
<feature type="transmembrane region" description="Helical" evidence="9">
    <location>
        <begin position="924"/>
        <end position="945"/>
    </location>
</feature>
<evidence type="ECO:0000256" key="7">
    <source>
        <dbReference type="ARBA" id="ARBA00022989"/>
    </source>
</evidence>
<comment type="caution">
    <text evidence="9">Lacks conserved residue(s) required for the propagation of feature annotation.</text>
</comment>
<dbReference type="FunFam" id="3.30.2090.10:FF:000002">
    <property type="entry name" value="Efflux pump membrane transporter"/>
    <property type="match status" value="1"/>
</dbReference>
<evidence type="ECO:0000256" key="5">
    <source>
        <dbReference type="ARBA" id="ARBA00022519"/>
    </source>
</evidence>
<keyword evidence="3 9" id="KW-0813">Transport</keyword>
<evidence type="ECO:0000256" key="6">
    <source>
        <dbReference type="ARBA" id="ARBA00022692"/>
    </source>
</evidence>
<feature type="transmembrane region" description="Helical" evidence="9">
    <location>
        <begin position="340"/>
        <end position="359"/>
    </location>
</feature>
<feature type="transmembrane region" description="Helical" evidence="9">
    <location>
        <begin position="1006"/>
        <end position="1028"/>
    </location>
</feature>
<evidence type="ECO:0000256" key="1">
    <source>
        <dbReference type="ARBA" id="ARBA00004429"/>
    </source>
</evidence>
<dbReference type="AlphaFoldDB" id="A0A738XBQ1"/>
<dbReference type="FunFam" id="1.20.1640.10:FF:000002">
    <property type="entry name" value="Efflux pump membrane transporter"/>
    <property type="match status" value="1"/>
</dbReference>
<reference evidence="10" key="1">
    <citation type="journal article" date="2018" name="Genome Biol.">
        <title>SKESA: strategic k-mer extension for scrupulous assemblies.</title>
        <authorList>
            <person name="Souvorov A."/>
            <person name="Agarwala R."/>
            <person name="Lipman D.J."/>
        </authorList>
    </citation>
    <scope>NUCLEOTIDE SEQUENCE</scope>
    <source>
        <strain evidence="10">13-3002</strain>
    </source>
</reference>